<feature type="region of interest" description="Disordered" evidence="11">
    <location>
        <begin position="793"/>
        <end position="826"/>
    </location>
</feature>
<feature type="transmembrane region" description="Helical" evidence="12">
    <location>
        <begin position="869"/>
        <end position="897"/>
    </location>
</feature>
<reference evidence="15 16" key="2">
    <citation type="journal article" date="2018" name="Plant J.">
        <title>The Physcomitrella patens chromosome-scale assembly reveals moss genome structure and evolution.</title>
        <authorList>
            <person name="Lang D."/>
            <person name="Ullrich K.K."/>
            <person name="Murat F."/>
            <person name="Fuchs J."/>
            <person name="Jenkins J."/>
            <person name="Haas F.B."/>
            <person name="Piednoel M."/>
            <person name="Gundlach H."/>
            <person name="Van Bel M."/>
            <person name="Meyberg R."/>
            <person name="Vives C."/>
            <person name="Morata J."/>
            <person name="Symeonidi A."/>
            <person name="Hiss M."/>
            <person name="Muchero W."/>
            <person name="Kamisugi Y."/>
            <person name="Saleh O."/>
            <person name="Blanc G."/>
            <person name="Decker E.L."/>
            <person name="van Gessel N."/>
            <person name="Grimwood J."/>
            <person name="Hayes R.D."/>
            <person name="Graham S.W."/>
            <person name="Gunter L.E."/>
            <person name="McDaniel S.F."/>
            <person name="Hoernstein S.N.W."/>
            <person name="Larsson A."/>
            <person name="Li F.W."/>
            <person name="Perroud P.F."/>
            <person name="Phillips J."/>
            <person name="Ranjan P."/>
            <person name="Rokshar D.S."/>
            <person name="Rothfels C.J."/>
            <person name="Schneider L."/>
            <person name="Shu S."/>
            <person name="Stevenson D.W."/>
            <person name="Thummler F."/>
            <person name="Tillich M."/>
            <person name="Villarreal Aguilar J.C."/>
            <person name="Widiez T."/>
            <person name="Wong G.K."/>
            <person name="Wymore A."/>
            <person name="Zhang Y."/>
            <person name="Zimmer A.D."/>
            <person name="Quatrano R.S."/>
            <person name="Mayer K.F.X."/>
            <person name="Goodstein D."/>
            <person name="Casacuberta J.M."/>
            <person name="Vandepoele K."/>
            <person name="Reski R."/>
            <person name="Cuming A.C."/>
            <person name="Tuskan G.A."/>
            <person name="Maumus F."/>
            <person name="Salse J."/>
            <person name="Schmutz J."/>
            <person name="Rensing S.A."/>
        </authorList>
    </citation>
    <scope>NUCLEOTIDE SEQUENCE [LARGE SCALE GENOMIC DNA]</scope>
    <source>
        <strain evidence="15 16">cv. Gransden 2004</strain>
    </source>
</reference>
<dbReference type="Pfam" id="PF00664">
    <property type="entry name" value="ABC_membrane"/>
    <property type="match status" value="2"/>
</dbReference>
<dbReference type="Gene3D" id="1.20.1560.10">
    <property type="entry name" value="ABC transporter type 1, transmembrane domain"/>
    <property type="match status" value="3"/>
</dbReference>
<feature type="domain" description="ABC transmembrane type-1" evidence="14">
    <location>
        <begin position="873"/>
        <end position="1161"/>
    </location>
</feature>
<dbReference type="GO" id="GO:0016020">
    <property type="term" value="C:membrane"/>
    <property type="evidence" value="ECO:0000318"/>
    <property type="project" value="GO_Central"/>
</dbReference>
<comment type="subcellular location">
    <subcellularLocation>
        <location evidence="1">Membrane</location>
        <topology evidence="1">Multi-pass membrane protein</topology>
    </subcellularLocation>
</comment>
<feature type="domain" description="ABC transporter" evidence="13">
    <location>
        <begin position="450"/>
        <end position="685"/>
    </location>
</feature>
<feature type="transmembrane region" description="Helical" evidence="12">
    <location>
        <begin position="126"/>
        <end position="150"/>
    </location>
</feature>
<keyword evidence="3" id="KW-0813">Transport</keyword>
<evidence type="ECO:0000256" key="11">
    <source>
        <dbReference type="SAM" id="MobiDB-lite"/>
    </source>
</evidence>
<organism evidence="15 16">
    <name type="scientific">Physcomitrium patens</name>
    <name type="common">Spreading-leaved earth moss</name>
    <name type="synonym">Physcomitrella patens</name>
    <dbReference type="NCBI Taxonomy" id="3218"/>
    <lineage>
        <taxon>Eukaryota</taxon>
        <taxon>Viridiplantae</taxon>
        <taxon>Streptophyta</taxon>
        <taxon>Embryophyta</taxon>
        <taxon>Bryophyta</taxon>
        <taxon>Bryophytina</taxon>
        <taxon>Bryopsida</taxon>
        <taxon>Funariidae</taxon>
        <taxon>Funariales</taxon>
        <taxon>Funariaceae</taxon>
        <taxon>Physcomitrium</taxon>
    </lineage>
</organism>
<feature type="compositionally biased region" description="Basic and acidic residues" evidence="11">
    <location>
        <begin position="763"/>
        <end position="772"/>
    </location>
</feature>
<dbReference type="Gene3D" id="3.40.50.300">
    <property type="entry name" value="P-loop containing nucleotide triphosphate hydrolases"/>
    <property type="match status" value="2"/>
</dbReference>
<feature type="domain" description="ABC transporter" evidence="13">
    <location>
        <begin position="1197"/>
        <end position="1434"/>
    </location>
</feature>
<feature type="transmembrane region" description="Helical" evidence="12">
    <location>
        <begin position="1097"/>
        <end position="1119"/>
    </location>
</feature>
<keyword evidence="9 12" id="KW-0472">Membrane</keyword>
<dbReference type="EnsemblPlants" id="Pp3c9_13390V3.6">
    <property type="protein sequence ID" value="Pp3c9_13390V3.6"/>
    <property type="gene ID" value="Pp3c9_13390"/>
</dbReference>
<gene>
    <name evidence="15" type="primary">LOC112286370</name>
</gene>
<evidence type="ECO:0000259" key="13">
    <source>
        <dbReference type="PROSITE" id="PS50893"/>
    </source>
</evidence>
<dbReference type="EMBL" id="ABEU02000009">
    <property type="status" value="NOT_ANNOTATED_CDS"/>
    <property type="molecule type" value="Genomic_DNA"/>
</dbReference>
<dbReference type="Proteomes" id="UP000006727">
    <property type="component" value="Chromosome 9"/>
</dbReference>
<keyword evidence="4 12" id="KW-0812">Transmembrane</keyword>
<protein>
    <submittedName>
        <fullName evidence="15">Uncharacterized protein</fullName>
    </submittedName>
</protein>
<dbReference type="InterPro" id="IPR011527">
    <property type="entry name" value="ABC1_TM_dom"/>
</dbReference>
<keyword evidence="7" id="KW-0067">ATP-binding</keyword>
<dbReference type="InterPro" id="IPR027417">
    <property type="entry name" value="P-loop_NTPase"/>
</dbReference>
<dbReference type="InterPro" id="IPR036640">
    <property type="entry name" value="ABC1_TM_sf"/>
</dbReference>
<dbReference type="GO" id="GO:0016887">
    <property type="term" value="F:ATP hydrolysis activity"/>
    <property type="evidence" value="ECO:0007669"/>
    <property type="project" value="InterPro"/>
</dbReference>
<dbReference type="SUPFAM" id="SSF52540">
    <property type="entry name" value="P-loop containing nucleoside triphosphate hydrolases"/>
    <property type="match status" value="2"/>
</dbReference>
<dbReference type="Pfam" id="PF00005">
    <property type="entry name" value="ABC_tran"/>
    <property type="match status" value="2"/>
</dbReference>
<name>A0A7I4FVM0_PHYPA</name>
<feature type="compositionally biased region" description="Low complexity" evidence="11">
    <location>
        <begin position="802"/>
        <end position="816"/>
    </location>
</feature>
<dbReference type="GO" id="GO:0010329">
    <property type="term" value="F:auxin efflux transmembrane transporter activity"/>
    <property type="evidence" value="ECO:0007669"/>
    <property type="project" value="UniProtKB-ARBA"/>
</dbReference>
<reference evidence="15" key="3">
    <citation type="submission" date="2020-12" db="UniProtKB">
        <authorList>
            <consortium name="EnsemblPlants"/>
        </authorList>
    </citation>
    <scope>IDENTIFICATION</scope>
</reference>
<feature type="compositionally biased region" description="Basic and acidic residues" evidence="11">
    <location>
        <begin position="9"/>
        <end position="21"/>
    </location>
</feature>
<feature type="region of interest" description="Disordered" evidence="11">
    <location>
        <begin position="64"/>
        <end position="88"/>
    </location>
</feature>
<evidence type="ECO:0000256" key="9">
    <source>
        <dbReference type="ARBA" id="ARBA00023136"/>
    </source>
</evidence>
<feature type="domain" description="ABC transmembrane type-1" evidence="14">
    <location>
        <begin position="189"/>
        <end position="412"/>
    </location>
</feature>
<dbReference type="GO" id="GO:0055085">
    <property type="term" value="P:transmembrane transport"/>
    <property type="evidence" value="ECO:0000318"/>
    <property type="project" value="GO_Central"/>
</dbReference>
<dbReference type="PROSITE" id="PS50893">
    <property type="entry name" value="ABC_TRANSPORTER_2"/>
    <property type="match status" value="2"/>
</dbReference>
<evidence type="ECO:0000313" key="16">
    <source>
        <dbReference type="Proteomes" id="UP000006727"/>
    </source>
</evidence>
<feature type="transmembrane region" description="Helical" evidence="12">
    <location>
        <begin position="348"/>
        <end position="371"/>
    </location>
</feature>
<reference evidence="15 16" key="1">
    <citation type="journal article" date="2008" name="Science">
        <title>The Physcomitrella genome reveals evolutionary insights into the conquest of land by plants.</title>
        <authorList>
            <person name="Rensing S."/>
            <person name="Lang D."/>
            <person name="Zimmer A."/>
            <person name="Terry A."/>
            <person name="Salamov A."/>
            <person name="Shapiro H."/>
            <person name="Nishiyama T."/>
            <person name="Perroud P.-F."/>
            <person name="Lindquist E."/>
            <person name="Kamisugi Y."/>
            <person name="Tanahashi T."/>
            <person name="Sakakibara K."/>
            <person name="Fujita T."/>
            <person name="Oishi K."/>
            <person name="Shin-I T."/>
            <person name="Kuroki Y."/>
            <person name="Toyoda A."/>
            <person name="Suzuki Y."/>
            <person name="Hashimoto A."/>
            <person name="Yamaguchi K."/>
            <person name="Sugano A."/>
            <person name="Kohara Y."/>
            <person name="Fujiyama A."/>
            <person name="Anterola A."/>
            <person name="Aoki S."/>
            <person name="Ashton N."/>
            <person name="Barbazuk W.B."/>
            <person name="Barker E."/>
            <person name="Bennetzen J."/>
            <person name="Bezanilla M."/>
            <person name="Blankenship R."/>
            <person name="Cho S.H."/>
            <person name="Dutcher S."/>
            <person name="Estelle M."/>
            <person name="Fawcett J.A."/>
            <person name="Gundlach H."/>
            <person name="Hanada K."/>
            <person name="Heyl A."/>
            <person name="Hicks K.A."/>
            <person name="Hugh J."/>
            <person name="Lohr M."/>
            <person name="Mayer K."/>
            <person name="Melkozernov A."/>
            <person name="Murata T."/>
            <person name="Nelson D."/>
            <person name="Pils B."/>
            <person name="Prigge M."/>
            <person name="Reiss B."/>
            <person name="Renner T."/>
            <person name="Rombauts S."/>
            <person name="Rushton P."/>
            <person name="Sanderfoot A."/>
            <person name="Schween G."/>
            <person name="Shiu S.-H."/>
            <person name="Stueber K."/>
            <person name="Theodoulou F.L."/>
            <person name="Tu H."/>
            <person name="Van de Peer Y."/>
            <person name="Verrier P.J."/>
            <person name="Waters E."/>
            <person name="Wood A."/>
            <person name="Yang L."/>
            <person name="Cove D."/>
            <person name="Cuming A."/>
            <person name="Hasebe M."/>
            <person name="Lucas S."/>
            <person name="Mishler D.B."/>
            <person name="Reski R."/>
            <person name="Grigoriev I."/>
            <person name="Quatrano R.S."/>
            <person name="Boore J.L."/>
        </authorList>
    </citation>
    <scope>NUCLEOTIDE SEQUENCE [LARGE SCALE GENOMIC DNA]</scope>
    <source>
        <strain evidence="15 16">cv. Gransden 2004</strain>
    </source>
</reference>
<evidence type="ECO:0000256" key="12">
    <source>
        <dbReference type="SAM" id="Phobius"/>
    </source>
</evidence>
<feature type="transmembrane region" description="Helical" evidence="12">
    <location>
        <begin position="1019"/>
        <end position="1038"/>
    </location>
</feature>
<evidence type="ECO:0000256" key="1">
    <source>
        <dbReference type="ARBA" id="ARBA00004141"/>
    </source>
</evidence>
<dbReference type="PROSITE" id="PS50929">
    <property type="entry name" value="ABC_TM1F"/>
    <property type="match status" value="2"/>
</dbReference>
<dbReference type="GO" id="GO:0042626">
    <property type="term" value="F:ATPase-coupled transmembrane transporter activity"/>
    <property type="evidence" value="ECO:0000318"/>
    <property type="project" value="GO_Central"/>
</dbReference>
<dbReference type="GO" id="GO:0005886">
    <property type="term" value="C:plasma membrane"/>
    <property type="evidence" value="ECO:0007669"/>
    <property type="project" value="UniProtKB-ARBA"/>
</dbReference>
<dbReference type="SUPFAM" id="SSF90123">
    <property type="entry name" value="ABC transporter transmembrane region"/>
    <property type="match status" value="2"/>
</dbReference>
<keyword evidence="16" id="KW-1185">Reference proteome</keyword>
<feature type="transmembrane region" description="Helical" evidence="12">
    <location>
        <begin position="1139"/>
        <end position="1160"/>
    </location>
</feature>
<evidence type="ECO:0000256" key="7">
    <source>
        <dbReference type="ARBA" id="ARBA00022840"/>
    </source>
</evidence>
<sequence>MHTQIMERATGELPKEVRESLQRQRGTELARWYTLSAAQETDKETRMNISRTLFGWSSPHIQPLTPVSEVSEPPESPSPYNLDTGSDFGEQVQQDSVAEEVEELDLPSPPTVPFAKLFVYADALDWILMTFGSIAAAVHGAALPIFLLYVGKIINLFALYQHDLHLNRQHQISSASQHALADEVEKVACWLYTAERQSAVLRSQGVQILLHQDLGYFDHFAGSGEFVSQISKDVLSVHDILSEKVDNYIHNMATCVASLTVGFICCWPVALATLCTTPFILAAGIVSNLFLTRLAEHVQETYSEAALIAEQAILYIKTVYAYANETIVKYAYANALQSTLQYGVQISLVQGLGLGCIYGIAMCSCALQMWIGWYLTTRHKANAGQVIVTLFAIILSGLGLNQAATNFQAFDLGRAAAHRLFDRVLKSKLPTNSSVAADDMVTLSDVQGNIELRNVYFSYPSRPDVPVLSGLYLTLPARKTLALAGSNGSGKSSVIALIERFYSPTLGEVLLDGENIRNLNVECLRSQIGLVSQEPALFEGSVKDNILYGRNATTDEIEEAAKIAHAHTFISSLPDAYNSKVGEDSLLFTPEKKLRIAIARAVLKNPRILLLDEATSTLEMEAEQSVQKALDILMLGRSTIVIAHRLVSIRGADMIAVLEEGQLVEMGTHEELLRVDGAYADLIRLQDTAKQPRRPPPKTFVPAPHQDNVSPNYSRPVSPLPPFCLGKSVRELPASDNMFESPPLLVSPPADRKADNIVPNDPKLQETKGESILKARDAFDNTYLKSLPRIDVHHQRQKSHYSNNSNPSTPESPISPLLNSDQDERSHSKTFSRSLSQAYDLNMPLENQVVESEDIPSWWRLAILSTPEWFCALLGSVGACLLGFFNPLFALLIAQVAETYFYGNKRIMWHEVSKWCLLVAGMGLATVLFNFLQHFYFGIMGEKMTERVRRLMFSAILRNEVAWFDREENSAELLSMRLANDATYVRATFSNRLSVFIQQFTSTVLALTLASIMHWRFGLVSLATVPLLITASISQHMWNSGFSGDMRGAHDRARRVLEEAVANIHTVMSFSGGQKVLQLYCQQLKQPLRRSLVRGQVCGIAFGVSQFFLFACNAFLLWYGSHVLRRESNTSFPNIIKAYLVFTFTAFSLIEVFGLGPSVLKRRKSVAPVFSIINRRSQVEGLGDDAGQKPSHLVGLIEFRDLEFRYPMLPEFPVLTKFNLRVAPGQTVALVGTASSGKSTVLALLNRFYEPLSGQILLDGNDLGSLNLHWLRNHVATVQQEPVLFSTSIRENIILGRHNATDAEVIEASRIANAHHFISSLPHGYDTHVRMASLQLTPSQRLRITIARAVLKNAPILLLDEPTSNLEAEAVRVVQEAVEHLITGNHTTLVVAHRLALLRRVDLVAMLHDGQILAEGTHDELMNRCGPYARMMQPQFSSRSIKLHHSSS</sequence>
<dbReference type="InterPro" id="IPR003439">
    <property type="entry name" value="ABC_transporter-like_ATP-bd"/>
</dbReference>
<dbReference type="InterPro" id="IPR003593">
    <property type="entry name" value="AAA+_ATPase"/>
</dbReference>
<feature type="region of interest" description="Disordered" evidence="11">
    <location>
        <begin position="1"/>
        <end position="21"/>
    </location>
</feature>
<dbReference type="Gramene" id="Pp3c9_13390V3.6">
    <property type="protein sequence ID" value="Pp3c9_13390V3.6"/>
    <property type="gene ID" value="Pp3c9_13390"/>
</dbReference>
<evidence type="ECO:0000256" key="3">
    <source>
        <dbReference type="ARBA" id="ARBA00022448"/>
    </source>
</evidence>
<dbReference type="PANTHER" id="PTHR43394:SF11">
    <property type="entry name" value="ATP-BINDING CASSETTE TRANSPORTER"/>
    <property type="match status" value="1"/>
</dbReference>
<dbReference type="InParanoid" id="A0A7I4FVM0"/>
<evidence type="ECO:0000256" key="10">
    <source>
        <dbReference type="ARBA" id="ARBA00023180"/>
    </source>
</evidence>
<dbReference type="PANTHER" id="PTHR43394">
    <property type="entry name" value="ATP-DEPENDENT PERMEASE MDL1, MITOCHONDRIAL"/>
    <property type="match status" value="1"/>
</dbReference>
<evidence type="ECO:0000313" key="15">
    <source>
        <dbReference type="EnsemblPlants" id="Pp3c9_13390V3.6"/>
    </source>
</evidence>
<dbReference type="InterPro" id="IPR039421">
    <property type="entry name" value="Type_1_exporter"/>
</dbReference>
<keyword evidence="8 12" id="KW-1133">Transmembrane helix</keyword>
<accession>A0A7I4FVM0</accession>
<feature type="transmembrane region" description="Helical" evidence="12">
    <location>
        <begin position="383"/>
        <end position="400"/>
    </location>
</feature>
<evidence type="ECO:0000256" key="6">
    <source>
        <dbReference type="ARBA" id="ARBA00022741"/>
    </source>
</evidence>
<evidence type="ECO:0000256" key="2">
    <source>
        <dbReference type="ARBA" id="ARBA00007577"/>
    </source>
</evidence>
<evidence type="ECO:0000256" key="5">
    <source>
        <dbReference type="ARBA" id="ARBA00022737"/>
    </source>
</evidence>
<feature type="region of interest" description="Disordered" evidence="11">
    <location>
        <begin position="687"/>
        <end position="715"/>
    </location>
</feature>
<feature type="region of interest" description="Disordered" evidence="11">
    <location>
        <begin position="740"/>
        <end position="772"/>
    </location>
</feature>
<keyword evidence="5" id="KW-0677">Repeat</keyword>
<dbReference type="FunCoup" id="A0A7I4FVM0">
    <property type="interactions" value="959"/>
</dbReference>
<dbReference type="GO" id="GO:0140359">
    <property type="term" value="F:ABC-type transporter activity"/>
    <property type="evidence" value="ECO:0007669"/>
    <property type="project" value="InterPro"/>
</dbReference>
<evidence type="ECO:0000256" key="4">
    <source>
        <dbReference type="ARBA" id="ARBA00022692"/>
    </source>
</evidence>
<keyword evidence="6" id="KW-0547">Nucleotide-binding</keyword>
<dbReference type="CDD" id="cd18577">
    <property type="entry name" value="ABC_6TM_Pgp_ABCB1_D1_like"/>
    <property type="match status" value="1"/>
</dbReference>
<feature type="transmembrane region" description="Helical" evidence="12">
    <location>
        <begin position="917"/>
        <end position="939"/>
    </location>
</feature>
<dbReference type="CDD" id="cd18578">
    <property type="entry name" value="ABC_6TM_Pgp_ABCB1_D2_like"/>
    <property type="match status" value="1"/>
</dbReference>
<dbReference type="FunFam" id="1.20.1560.10:FF:000009">
    <property type="entry name" value="ABC transporter B family member 1"/>
    <property type="match status" value="1"/>
</dbReference>
<comment type="similarity">
    <text evidence="2">Belongs to the ABC transporter superfamily. ABCB family. Multidrug resistance exporter (TC 3.A.1.201) subfamily.</text>
</comment>
<evidence type="ECO:0000256" key="8">
    <source>
        <dbReference type="ARBA" id="ARBA00022989"/>
    </source>
</evidence>
<dbReference type="SMART" id="SM00382">
    <property type="entry name" value="AAA"/>
    <property type="match status" value="2"/>
</dbReference>
<evidence type="ECO:0000259" key="14">
    <source>
        <dbReference type="PROSITE" id="PS50929"/>
    </source>
</evidence>
<keyword evidence="10" id="KW-0325">Glycoprotein</keyword>
<dbReference type="GO" id="GO:0005524">
    <property type="term" value="F:ATP binding"/>
    <property type="evidence" value="ECO:0007669"/>
    <property type="project" value="UniProtKB-KW"/>
</dbReference>
<proteinExistence type="inferred from homology"/>
<dbReference type="FunFam" id="3.40.50.300:FF:000240">
    <property type="entry name" value="ABC transporter B family member 20"/>
    <property type="match status" value="1"/>
</dbReference>
<dbReference type="FunFam" id="3.40.50.300:FF:001683">
    <property type="entry name" value="ABC transporter B family member 20"/>
    <property type="match status" value="1"/>
</dbReference>